<keyword evidence="11" id="KW-1185">Reference proteome</keyword>
<comment type="subcellular location">
    <subcellularLocation>
        <location evidence="2">Membrane</location>
        <topology evidence="2">Multi-pass membrane protein</topology>
    </subcellularLocation>
</comment>
<evidence type="ECO:0000256" key="7">
    <source>
        <dbReference type="ARBA" id="ARBA00022989"/>
    </source>
</evidence>
<accession>A0AAF5I192</accession>
<dbReference type="WBParaSite" id="TCONS_00009142.p1">
    <property type="protein sequence ID" value="TCONS_00009142.p1"/>
    <property type="gene ID" value="XLOC_006987"/>
</dbReference>
<keyword evidence="6" id="KW-0378">Hydrolase</keyword>
<feature type="transmembrane region" description="Helical" evidence="9">
    <location>
        <begin position="174"/>
        <end position="195"/>
    </location>
</feature>
<feature type="transmembrane region" description="Helical" evidence="9">
    <location>
        <begin position="276"/>
        <end position="293"/>
    </location>
</feature>
<comment type="similarity">
    <text evidence="3">Belongs to the peptidase S54 family.</text>
</comment>
<proteinExistence type="inferred from homology"/>
<evidence type="ECO:0000256" key="3">
    <source>
        <dbReference type="ARBA" id="ARBA00009045"/>
    </source>
</evidence>
<sequence>MLSRFLIHSSKLIQPIKRNIFFSITRFDRYGRENLRARLDKFKYEKKPVNNFFNQNKVVFEDIIPVRPKSHLLKALGFTLLITVGSFTIAAIVRYERTKKQLRLVVDDMEDFFKNFMTHSHKPQIQLGLHQKVIMGIIGINIIVTLLWKIPSFIPFMTTHFTNSFAQKKLCFPMLTSCFSHQSFIHLFLNMYVLWSFAPQTMREFTGVEQFCALYASAGVVSSLISLSHKAITKSPIRALGASGAILGIITYACMKMPNARIQMLFIPFFDFSAQSAVYGLLLFDIIGLLGPWKMFDHAAHLGGSLFGIWYATYGEKFVRNWYNKKVIDVYQKIKQND</sequence>
<feature type="transmembrane region" description="Helical" evidence="9">
    <location>
        <begin position="237"/>
        <end position="255"/>
    </location>
</feature>
<feature type="transmembrane region" description="Helical" evidence="9">
    <location>
        <begin position="75"/>
        <end position="93"/>
    </location>
</feature>
<dbReference type="Pfam" id="PF01694">
    <property type="entry name" value="Rhomboid"/>
    <property type="match status" value="1"/>
</dbReference>
<dbReference type="InterPro" id="IPR050925">
    <property type="entry name" value="Rhomboid_protease_S54"/>
</dbReference>
<dbReference type="GO" id="GO:0006465">
    <property type="term" value="P:signal peptide processing"/>
    <property type="evidence" value="ECO:0007669"/>
    <property type="project" value="TreeGrafter"/>
</dbReference>
<feature type="transmembrane region" description="Helical" evidence="9">
    <location>
        <begin position="133"/>
        <end position="154"/>
    </location>
</feature>
<evidence type="ECO:0000256" key="2">
    <source>
        <dbReference type="ARBA" id="ARBA00004141"/>
    </source>
</evidence>
<evidence type="ECO:0000259" key="10">
    <source>
        <dbReference type="Pfam" id="PF01694"/>
    </source>
</evidence>
<dbReference type="Gene3D" id="1.20.1540.10">
    <property type="entry name" value="Rhomboid-like"/>
    <property type="match status" value="1"/>
</dbReference>
<dbReference type="SUPFAM" id="SSF144091">
    <property type="entry name" value="Rhomboid-like"/>
    <property type="match status" value="1"/>
</dbReference>
<dbReference type="PANTHER" id="PTHR43731">
    <property type="entry name" value="RHOMBOID PROTEASE"/>
    <property type="match status" value="1"/>
</dbReference>
<reference evidence="12" key="1">
    <citation type="submission" date="2024-02" db="UniProtKB">
        <authorList>
            <consortium name="WormBaseParasite"/>
        </authorList>
    </citation>
    <scope>IDENTIFICATION</scope>
</reference>
<feature type="transmembrane region" description="Helical" evidence="9">
    <location>
        <begin position="299"/>
        <end position="316"/>
    </location>
</feature>
<evidence type="ECO:0000256" key="6">
    <source>
        <dbReference type="ARBA" id="ARBA00022801"/>
    </source>
</evidence>
<dbReference type="GO" id="GO:0016020">
    <property type="term" value="C:membrane"/>
    <property type="evidence" value="ECO:0007669"/>
    <property type="project" value="UniProtKB-SubCell"/>
</dbReference>
<evidence type="ECO:0000313" key="11">
    <source>
        <dbReference type="Proteomes" id="UP000035681"/>
    </source>
</evidence>
<name>A0AAF5I192_STRER</name>
<evidence type="ECO:0000256" key="4">
    <source>
        <dbReference type="ARBA" id="ARBA00013039"/>
    </source>
</evidence>
<keyword evidence="5 9" id="KW-0812">Transmembrane</keyword>
<dbReference type="InterPro" id="IPR035952">
    <property type="entry name" value="Rhomboid-like_sf"/>
</dbReference>
<evidence type="ECO:0000256" key="1">
    <source>
        <dbReference type="ARBA" id="ARBA00000156"/>
    </source>
</evidence>
<dbReference type="Proteomes" id="UP000035681">
    <property type="component" value="Unplaced"/>
</dbReference>
<comment type="catalytic activity">
    <reaction evidence="1">
        <text>Cleaves type-1 transmembrane domains using a catalytic dyad composed of serine and histidine that are contributed by different transmembrane domains.</text>
        <dbReference type="EC" id="3.4.21.105"/>
    </reaction>
</comment>
<protein>
    <recommendedName>
        <fullName evidence="4">rhomboid protease</fullName>
        <ecNumber evidence="4">3.4.21.105</ecNumber>
    </recommendedName>
</protein>
<dbReference type="EC" id="3.4.21.105" evidence="4"/>
<feature type="transmembrane region" description="Helical" evidence="9">
    <location>
        <begin position="207"/>
        <end position="225"/>
    </location>
</feature>
<evidence type="ECO:0000256" key="8">
    <source>
        <dbReference type="ARBA" id="ARBA00023136"/>
    </source>
</evidence>
<dbReference type="FunFam" id="1.20.1540.10:FF:000012">
    <property type="entry name" value="Rhomboid family protein"/>
    <property type="match status" value="1"/>
</dbReference>
<dbReference type="AlphaFoldDB" id="A0AAF5I192"/>
<feature type="domain" description="Peptidase S54 rhomboid" evidence="10">
    <location>
        <begin position="174"/>
        <end position="314"/>
    </location>
</feature>
<evidence type="ECO:0000313" key="12">
    <source>
        <dbReference type="WBParaSite" id="TCONS_00009142.p1"/>
    </source>
</evidence>
<dbReference type="PANTHER" id="PTHR43731:SF14">
    <property type="entry name" value="PRESENILIN-ASSOCIATED RHOMBOID-LIKE PROTEIN, MITOCHONDRIAL"/>
    <property type="match status" value="1"/>
</dbReference>
<organism evidence="11 12">
    <name type="scientific">Strongyloides stercoralis</name>
    <name type="common">Threadworm</name>
    <dbReference type="NCBI Taxonomy" id="6248"/>
    <lineage>
        <taxon>Eukaryota</taxon>
        <taxon>Metazoa</taxon>
        <taxon>Ecdysozoa</taxon>
        <taxon>Nematoda</taxon>
        <taxon>Chromadorea</taxon>
        <taxon>Rhabditida</taxon>
        <taxon>Tylenchina</taxon>
        <taxon>Panagrolaimomorpha</taxon>
        <taxon>Strongyloidoidea</taxon>
        <taxon>Strongyloididae</taxon>
        <taxon>Strongyloides</taxon>
    </lineage>
</organism>
<dbReference type="GO" id="GO:0004252">
    <property type="term" value="F:serine-type endopeptidase activity"/>
    <property type="evidence" value="ECO:0007669"/>
    <property type="project" value="InterPro"/>
</dbReference>
<keyword evidence="7 9" id="KW-1133">Transmembrane helix</keyword>
<keyword evidence="8 9" id="KW-0472">Membrane</keyword>
<evidence type="ECO:0000256" key="5">
    <source>
        <dbReference type="ARBA" id="ARBA00022692"/>
    </source>
</evidence>
<dbReference type="InterPro" id="IPR022764">
    <property type="entry name" value="Peptidase_S54_rhomboid_dom"/>
</dbReference>
<evidence type="ECO:0000256" key="9">
    <source>
        <dbReference type="SAM" id="Phobius"/>
    </source>
</evidence>